<dbReference type="GO" id="GO:0008233">
    <property type="term" value="F:peptidase activity"/>
    <property type="evidence" value="ECO:0007669"/>
    <property type="project" value="UniProtKB-KW"/>
</dbReference>
<dbReference type="InterPro" id="IPR009003">
    <property type="entry name" value="Peptidase_S1_PA"/>
</dbReference>
<organism evidence="1 2">
    <name type="scientific">Sphingobium terrigena</name>
    <dbReference type="NCBI Taxonomy" id="2304063"/>
    <lineage>
        <taxon>Bacteria</taxon>
        <taxon>Pseudomonadati</taxon>
        <taxon>Pseudomonadota</taxon>
        <taxon>Alphaproteobacteria</taxon>
        <taxon>Sphingomonadales</taxon>
        <taxon>Sphingomonadaceae</taxon>
        <taxon>Sphingobium</taxon>
    </lineage>
</organism>
<accession>A0A418YV67</accession>
<dbReference type="Proteomes" id="UP000283469">
    <property type="component" value="Unassembled WGS sequence"/>
</dbReference>
<reference evidence="1 2" key="1">
    <citation type="submission" date="2018-08" db="EMBL/GenBank/DDBJ databases">
        <title>Sphingobium sp. EO9.</title>
        <authorList>
            <person name="Park Y."/>
            <person name="Kim K.H."/>
            <person name="Jeon C.O."/>
        </authorList>
    </citation>
    <scope>NUCLEOTIDE SEQUENCE [LARGE SCALE GENOMIC DNA]</scope>
    <source>
        <strain evidence="1 2">EO9</strain>
    </source>
</reference>
<name>A0A418YV67_9SPHN</name>
<dbReference type="AlphaFoldDB" id="A0A418YV67"/>
<dbReference type="OrthoDB" id="212300at2"/>
<dbReference type="GO" id="GO:0006508">
    <property type="term" value="P:proteolysis"/>
    <property type="evidence" value="ECO:0007669"/>
    <property type="project" value="UniProtKB-KW"/>
</dbReference>
<evidence type="ECO:0000313" key="1">
    <source>
        <dbReference type="EMBL" id="RJG56130.1"/>
    </source>
</evidence>
<evidence type="ECO:0000313" key="2">
    <source>
        <dbReference type="Proteomes" id="UP000283469"/>
    </source>
</evidence>
<comment type="caution">
    <text evidence="1">The sequence shown here is derived from an EMBL/GenBank/DDBJ whole genome shotgun (WGS) entry which is preliminary data.</text>
</comment>
<proteinExistence type="predicted"/>
<dbReference type="RefSeq" id="WP_119744469.1">
    <property type="nucleotide sequence ID" value="NZ_QVRA01000004.1"/>
</dbReference>
<gene>
    <name evidence="1" type="ORF">D0Z70_05595</name>
</gene>
<sequence length="298" mass="32463">MPDISASLELLGATFFLYHCREDAIKGTKYGGSGVIIGAPLNSRPDLALRYAVSNWHVVCKDGASVIRLSLPDGRIHIVDTDPSEWTFLPGQQDLAAIPLQLPKDMSPAWVSTSQFVDGETSDAHVGDDVFMVGRFVDFDGIETNKPATRFGTISLMDAPITQQTGYRGNSIVADMHSRTGFSGSPVYVYRPGTTRVLPFSIPNPSIDIGKIDVAKVTRRKWGVGNNVVVRLLGIHWGQFPELWEIKMGLSATASQEHALVTEGAYVRGLSGMTCIIPACDIINLLNHPELKSVRDNL</sequence>
<protein>
    <submittedName>
        <fullName evidence="1">Serine protease</fullName>
    </submittedName>
</protein>
<dbReference type="SUPFAM" id="SSF50494">
    <property type="entry name" value="Trypsin-like serine proteases"/>
    <property type="match status" value="1"/>
</dbReference>
<keyword evidence="1" id="KW-0645">Protease</keyword>
<dbReference type="Gene3D" id="2.40.10.120">
    <property type="match status" value="1"/>
</dbReference>
<keyword evidence="2" id="KW-1185">Reference proteome</keyword>
<dbReference type="EMBL" id="QVRA01000004">
    <property type="protein sequence ID" value="RJG56130.1"/>
    <property type="molecule type" value="Genomic_DNA"/>
</dbReference>
<dbReference type="Pfam" id="PF13365">
    <property type="entry name" value="Trypsin_2"/>
    <property type="match status" value="1"/>
</dbReference>
<keyword evidence="1" id="KW-0378">Hydrolase</keyword>